<dbReference type="InterPro" id="IPR013740">
    <property type="entry name" value="Redoxin"/>
</dbReference>
<dbReference type="InParanoid" id="A0A194X0E5"/>
<evidence type="ECO:0000256" key="3">
    <source>
        <dbReference type="ARBA" id="ARBA00022862"/>
    </source>
</evidence>
<dbReference type="GO" id="GO:0034599">
    <property type="term" value="P:cellular response to oxidative stress"/>
    <property type="evidence" value="ECO:0007669"/>
    <property type="project" value="TreeGrafter"/>
</dbReference>
<evidence type="ECO:0000256" key="2">
    <source>
        <dbReference type="ARBA" id="ARBA00022559"/>
    </source>
</evidence>
<evidence type="ECO:0000313" key="9">
    <source>
        <dbReference type="Proteomes" id="UP000070700"/>
    </source>
</evidence>
<dbReference type="STRING" id="149040.A0A194X0E5"/>
<proteinExistence type="inferred from homology"/>
<dbReference type="GO" id="GO:0005737">
    <property type="term" value="C:cytoplasm"/>
    <property type="evidence" value="ECO:0007669"/>
    <property type="project" value="TreeGrafter"/>
</dbReference>
<dbReference type="CDD" id="cd03017">
    <property type="entry name" value="PRX_BCP"/>
    <property type="match status" value="1"/>
</dbReference>
<evidence type="ECO:0000313" key="8">
    <source>
        <dbReference type="EMBL" id="KUJ13424.1"/>
    </source>
</evidence>
<evidence type="ECO:0000259" key="7">
    <source>
        <dbReference type="Pfam" id="PF08534"/>
    </source>
</evidence>
<dbReference type="AlphaFoldDB" id="A0A194X0E5"/>
<dbReference type="KEGG" id="psco:LY89DRAFT_709217"/>
<keyword evidence="2" id="KW-0575">Peroxidase</keyword>
<dbReference type="OrthoDB" id="338622at2759"/>
<keyword evidence="6" id="KW-0676">Redox-active center</keyword>
<keyword evidence="4" id="KW-0560">Oxidoreductase</keyword>
<organism evidence="8 9">
    <name type="scientific">Mollisia scopiformis</name>
    <name type="common">Conifer needle endophyte fungus</name>
    <name type="synonym">Phialocephala scopiformis</name>
    <dbReference type="NCBI Taxonomy" id="149040"/>
    <lineage>
        <taxon>Eukaryota</taxon>
        <taxon>Fungi</taxon>
        <taxon>Dikarya</taxon>
        <taxon>Ascomycota</taxon>
        <taxon>Pezizomycotina</taxon>
        <taxon>Leotiomycetes</taxon>
        <taxon>Helotiales</taxon>
        <taxon>Mollisiaceae</taxon>
        <taxon>Mollisia</taxon>
    </lineage>
</organism>
<dbReference type="PANTHER" id="PTHR42801">
    <property type="entry name" value="THIOREDOXIN-DEPENDENT PEROXIDE REDUCTASE"/>
    <property type="match status" value="1"/>
</dbReference>
<evidence type="ECO:0000256" key="6">
    <source>
        <dbReference type="ARBA" id="ARBA00023284"/>
    </source>
</evidence>
<name>A0A194X0E5_MOLSC</name>
<dbReference type="Pfam" id="PF08534">
    <property type="entry name" value="Redoxin"/>
    <property type="match status" value="1"/>
</dbReference>
<dbReference type="InterPro" id="IPR036249">
    <property type="entry name" value="Thioredoxin-like_sf"/>
</dbReference>
<keyword evidence="3" id="KW-0049">Antioxidant</keyword>
<feature type="domain" description="Redoxin" evidence="7">
    <location>
        <begin position="35"/>
        <end position="176"/>
    </location>
</feature>
<dbReference type="PANTHER" id="PTHR42801:SF21">
    <property type="entry name" value="BCPB PROTEIN"/>
    <property type="match status" value="1"/>
</dbReference>
<keyword evidence="5" id="KW-1015">Disulfide bond</keyword>
<accession>A0A194X0E5</accession>
<dbReference type="Gene3D" id="3.40.30.10">
    <property type="entry name" value="Glutaredoxin"/>
    <property type="match status" value="1"/>
</dbReference>
<dbReference type="RefSeq" id="XP_018067779.1">
    <property type="nucleotide sequence ID" value="XM_018217746.1"/>
</dbReference>
<protein>
    <submittedName>
        <fullName evidence="8">BcpB protein</fullName>
    </submittedName>
</protein>
<sequence>MAVDHSKIPITLPVPVDDGLTSHLLGSLVDKDLVLTSTKDEFIKLSALPGLTILFCFPRTGASGETPSQEWNNTPGARGCTAEASSYRDDYSTLKDLGVSAVFGLSTQDTAFQKETKERLKLPYDLLSDEKLEFVEALKMPIFEWEGKPLIKRCTIALRDGKIEHVWYPVFPSNENSTEVAKWLKTTKKD</sequence>
<comment type="similarity">
    <text evidence="1">Belongs to the peroxiredoxin family. Prx5 subfamily.</text>
</comment>
<dbReference type="InterPro" id="IPR050924">
    <property type="entry name" value="Peroxiredoxin_BCP/PrxQ"/>
</dbReference>
<evidence type="ECO:0000256" key="5">
    <source>
        <dbReference type="ARBA" id="ARBA00023157"/>
    </source>
</evidence>
<evidence type="ECO:0000256" key="1">
    <source>
        <dbReference type="ARBA" id="ARBA00010505"/>
    </source>
</evidence>
<dbReference type="GO" id="GO:0045454">
    <property type="term" value="P:cell redox homeostasis"/>
    <property type="evidence" value="ECO:0007669"/>
    <property type="project" value="TreeGrafter"/>
</dbReference>
<dbReference type="Proteomes" id="UP000070700">
    <property type="component" value="Unassembled WGS sequence"/>
</dbReference>
<reference evidence="8 9" key="1">
    <citation type="submission" date="2015-10" db="EMBL/GenBank/DDBJ databases">
        <title>Full genome of DAOMC 229536 Phialocephala scopiformis, a fungal endophyte of spruce producing the potent anti-insectan compound rugulosin.</title>
        <authorList>
            <consortium name="DOE Joint Genome Institute"/>
            <person name="Walker A.K."/>
            <person name="Frasz S.L."/>
            <person name="Seifert K.A."/>
            <person name="Miller J.D."/>
            <person name="Mondo S.J."/>
            <person name="Labutti K."/>
            <person name="Lipzen A."/>
            <person name="Dockter R."/>
            <person name="Kennedy M."/>
            <person name="Grigoriev I.V."/>
            <person name="Spatafora J.W."/>
        </authorList>
    </citation>
    <scope>NUCLEOTIDE SEQUENCE [LARGE SCALE GENOMIC DNA]</scope>
    <source>
        <strain evidence="8 9">CBS 120377</strain>
    </source>
</reference>
<gene>
    <name evidence="8" type="ORF">LY89DRAFT_709217</name>
</gene>
<evidence type="ECO:0000256" key="4">
    <source>
        <dbReference type="ARBA" id="ARBA00023002"/>
    </source>
</evidence>
<dbReference type="SUPFAM" id="SSF52833">
    <property type="entry name" value="Thioredoxin-like"/>
    <property type="match status" value="1"/>
</dbReference>
<keyword evidence="9" id="KW-1185">Reference proteome</keyword>
<dbReference type="EMBL" id="KQ947422">
    <property type="protein sequence ID" value="KUJ13424.1"/>
    <property type="molecule type" value="Genomic_DNA"/>
</dbReference>
<dbReference type="GeneID" id="28827472"/>
<dbReference type="GO" id="GO:0008379">
    <property type="term" value="F:thioredoxin peroxidase activity"/>
    <property type="evidence" value="ECO:0007669"/>
    <property type="project" value="TreeGrafter"/>
</dbReference>